<reference evidence="2" key="1">
    <citation type="submission" date="2020-07" db="EMBL/GenBank/DDBJ databases">
        <title>The High-quality genome of the commercially important snow crab, Chionoecetes opilio.</title>
        <authorList>
            <person name="Jeong J.-H."/>
            <person name="Ryu S."/>
        </authorList>
    </citation>
    <scope>NUCLEOTIDE SEQUENCE</scope>
    <source>
        <strain evidence="2">MADBK_172401_WGS</strain>
        <tissue evidence="2">Digestive gland</tissue>
    </source>
</reference>
<feature type="compositionally biased region" description="Pro residues" evidence="1">
    <location>
        <begin position="41"/>
        <end position="56"/>
    </location>
</feature>
<dbReference type="OrthoDB" id="6772262at2759"/>
<proteinExistence type="predicted"/>
<dbReference type="EMBL" id="JACEEZ010005839">
    <property type="protein sequence ID" value="KAG0725227.1"/>
    <property type="molecule type" value="Genomic_DNA"/>
</dbReference>
<evidence type="ECO:0000313" key="2">
    <source>
        <dbReference type="EMBL" id="KAG0725227.1"/>
    </source>
</evidence>
<feature type="region of interest" description="Disordered" evidence="1">
    <location>
        <begin position="37"/>
        <end position="56"/>
    </location>
</feature>
<sequence>MLTSSTPRLMWTFPPAVLPLSGKMPHLLLYHRGASRTQRLPEPPPTTLHFQPPPLPGPSTQPRHNVLPQLFTLLMEAFNLHQQGPTTDVGNRPPSPPHQHLRKGIIPVILDPPRLSLLSPPGLPTRYHPQNGSRHCPGSIFGDPAFSAVTVTTPLHGSDHLPLLASSLPSLPGLTPDACLVEIHSFRAGISSRRHFKTRRISPLFPWMKLPSPSPLSWKTLERLPSVPSTRRAPRRPGKSWWSEECAQAVKARRRAWNQWRRGPTLQLGLNTTGLMPYVPGPTLLAQRKAWGPHCASLSPSSTTKRTWDFFHSMEGTKRRLPLPLKDGANPLQDPPHRKLLCSLLSTMARLGSAPFYLIPYHPC</sequence>
<dbReference type="Proteomes" id="UP000770661">
    <property type="component" value="Unassembled WGS sequence"/>
</dbReference>
<comment type="caution">
    <text evidence="2">The sequence shown here is derived from an EMBL/GenBank/DDBJ whole genome shotgun (WGS) entry which is preliminary data.</text>
</comment>
<protein>
    <submittedName>
        <fullName evidence="2">Uncharacterized protein</fullName>
    </submittedName>
</protein>
<evidence type="ECO:0000313" key="3">
    <source>
        <dbReference type="Proteomes" id="UP000770661"/>
    </source>
</evidence>
<gene>
    <name evidence="2" type="ORF">GWK47_039013</name>
</gene>
<accession>A0A8J4YDI3</accession>
<evidence type="ECO:0000256" key="1">
    <source>
        <dbReference type="SAM" id="MobiDB-lite"/>
    </source>
</evidence>
<keyword evidence="3" id="KW-1185">Reference proteome</keyword>
<dbReference type="AlphaFoldDB" id="A0A8J4YDI3"/>
<name>A0A8J4YDI3_CHIOP</name>
<organism evidence="2 3">
    <name type="scientific">Chionoecetes opilio</name>
    <name type="common">Atlantic snow crab</name>
    <name type="synonym">Cancer opilio</name>
    <dbReference type="NCBI Taxonomy" id="41210"/>
    <lineage>
        <taxon>Eukaryota</taxon>
        <taxon>Metazoa</taxon>
        <taxon>Ecdysozoa</taxon>
        <taxon>Arthropoda</taxon>
        <taxon>Crustacea</taxon>
        <taxon>Multicrustacea</taxon>
        <taxon>Malacostraca</taxon>
        <taxon>Eumalacostraca</taxon>
        <taxon>Eucarida</taxon>
        <taxon>Decapoda</taxon>
        <taxon>Pleocyemata</taxon>
        <taxon>Brachyura</taxon>
        <taxon>Eubrachyura</taxon>
        <taxon>Majoidea</taxon>
        <taxon>Majidae</taxon>
        <taxon>Chionoecetes</taxon>
    </lineage>
</organism>